<name>A0A9Q1GR63_9CARY</name>
<feature type="region of interest" description="Disordered" evidence="1">
    <location>
        <begin position="467"/>
        <end position="491"/>
    </location>
</feature>
<dbReference type="InterPro" id="IPR019557">
    <property type="entry name" value="AminoTfrase-like_pln_mobile"/>
</dbReference>
<dbReference type="GO" id="GO:0010073">
    <property type="term" value="P:meristem maintenance"/>
    <property type="evidence" value="ECO:0007669"/>
    <property type="project" value="InterPro"/>
</dbReference>
<dbReference type="InterPro" id="IPR044824">
    <property type="entry name" value="MAIN-like"/>
</dbReference>
<dbReference type="EMBL" id="JAKOGI010001349">
    <property type="protein sequence ID" value="KAJ8426097.1"/>
    <property type="molecule type" value="Genomic_DNA"/>
</dbReference>
<dbReference type="Pfam" id="PF10536">
    <property type="entry name" value="PMD"/>
    <property type="match status" value="1"/>
</dbReference>
<dbReference type="PANTHER" id="PTHR46033:SF8">
    <property type="entry name" value="PROTEIN MAINTENANCE OF MERISTEMS-LIKE"/>
    <property type="match status" value="1"/>
</dbReference>
<dbReference type="PANTHER" id="PTHR46033">
    <property type="entry name" value="PROTEIN MAIN-LIKE 2"/>
    <property type="match status" value="1"/>
</dbReference>
<protein>
    <recommendedName>
        <fullName evidence="2">Aminotransferase-like plant mobile domain-containing protein</fullName>
    </recommendedName>
</protein>
<feature type="domain" description="Aminotransferase-like plant mobile" evidence="2">
    <location>
        <begin position="178"/>
        <end position="386"/>
    </location>
</feature>
<accession>A0A9Q1GR63</accession>
<feature type="compositionally biased region" description="Basic and acidic residues" evidence="1">
    <location>
        <begin position="66"/>
        <end position="78"/>
    </location>
</feature>
<sequence length="630" mass="70984">MGVAGMLHKDCGGGVPGEQCRKKLWWRGSSRTQGIYNREAQGKVYSMELRKRQRGVSSSDSDDDISEYKAKDEGKDNAESSSLVMGEDEVSGSSEGCAMPELRSKKRHNKGCVRDVGVSGKPPGNDVQHVEASEEAVVDVVIRHWCTLEAVCSLNAELEEVQKSAMEGTVWRPILKYRRFGIDRHLVRALVEGWNAEAKAFKGDTIQLYDVALLTGLPTNEKQVTFDRGIGASEVEEVIKVAMEDHLANERNRRRSALSDVRLYRNYMVVMVELCKQNNTAKSLELFRKLYTLLVISGILFPRTAGGMVWELIGMTEDVEVMGEYNWLAAIWSFLVEVIEETKQKLRLKKNLHMAGFAMTLQSDVSRVTCGLMCVQLVWFYEHTNLYAYVDEKCIPRIASWVNLYIGHSYDATVLISSMEDNQWLRQAREALHLEKEAYATTKKKLEYMTKLLMARGEAAEVEKGLLLSPTQEGSRDGPGTGGTPDECGDRSDIGCIVGEGPMGEHVGVMFTTDRKVWRDHAAPCNREEREIPPPLIRRRLHRHNPFAMQTSPYVNLEATVGAGKRKGGIIRCYQKQAKKFAHMQARNQKHNKSCPAIWTGRPLPQWYVVFSSMAYQQLLVVGNADMSLY</sequence>
<comment type="caution">
    <text evidence="3">The sequence shown here is derived from an EMBL/GenBank/DDBJ whole genome shotgun (WGS) entry which is preliminary data.</text>
</comment>
<evidence type="ECO:0000256" key="1">
    <source>
        <dbReference type="SAM" id="MobiDB-lite"/>
    </source>
</evidence>
<proteinExistence type="predicted"/>
<reference evidence="3" key="1">
    <citation type="submission" date="2022-04" db="EMBL/GenBank/DDBJ databases">
        <title>Carnegiea gigantea Genome sequencing and assembly v2.</title>
        <authorList>
            <person name="Copetti D."/>
            <person name="Sanderson M.J."/>
            <person name="Burquez A."/>
            <person name="Wojciechowski M.F."/>
        </authorList>
    </citation>
    <scope>NUCLEOTIDE SEQUENCE</scope>
    <source>
        <strain evidence="3">SGP5-SGP5p</strain>
        <tissue evidence="3">Aerial part</tissue>
    </source>
</reference>
<evidence type="ECO:0000313" key="3">
    <source>
        <dbReference type="EMBL" id="KAJ8426097.1"/>
    </source>
</evidence>
<organism evidence="3 4">
    <name type="scientific">Carnegiea gigantea</name>
    <dbReference type="NCBI Taxonomy" id="171969"/>
    <lineage>
        <taxon>Eukaryota</taxon>
        <taxon>Viridiplantae</taxon>
        <taxon>Streptophyta</taxon>
        <taxon>Embryophyta</taxon>
        <taxon>Tracheophyta</taxon>
        <taxon>Spermatophyta</taxon>
        <taxon>Magnoliopsida</taxon>
        <taxon>eudicotyledons</taxon>
        <taxon>Gunneridae</taxon>
        <taxon>Pentapetalae</taxon>
        <taxon>Caryophyllales</taxon>
        <taxon>Cactineae</taxon>
        <taxon>Cactaceae</taxon>
        <taxon>Cactoideae</taxon>
        <taxon>Echinocereeae</taxon>
        <taxon>Carnegiea</taxon>
    </lineage>
</organism>
<dbReference type="OrthoDB" id="1939467at2759"/>
<evidence type="ECO:0000313" key="4">
    <source>
        <dbReference type="Proteomes" id="UP001153076"/>
    </source>
</evidence>
<feature type="region of interest" description="Disordered" evidence="1">
    <location>
        <begin position="36"/>
        <end position="101"/>
    </location>
</feature>
<gene>
    <name evidence="3" type="ORF">Cgig2_001265</name>
</gene>
<evidence type="ECO:0000259" key="2">
    <source>
        <dbReference type="Pfam" id="PF10536"/>
    </source>
</evidence>
<keyword evidence="4" id="KW-1185">Reference proteome</keyword>
<dbReference type="AlphaFoldDB" id="A0A9Q1GR63"/>
<dbReference type="Proteomes" id="UP001153076">
    <property type="component" value="Unassembled WGS sequence"/>
</dbReference>